<dbReference type="AlphaFoldDB" id="A0A1I7KPL4"/>
<dbReference type="RefSeq" id="WP_054257949.1">
    <property type="nucleotide sequence ID" value="NZ_CYIG01000067.1"/>
</dbReference>
<dbReference type="Pfam" id="PF08346">
    <property type="entry name" value="AntA"/>
    <property type="match status" value="1"/>
</dbReference>
<organism evidence="2 3">
    <name type="scientific">Paenacidovorax caeni</name>
    <dbReference type="NCBI Taxonomy" id="343013"/>
    <lineage>
        <taxon>Bacteria</taxon>
        <taxon>Pseudomonadati</taxon>
        <taxon>Pseudomonadota</taxon>
        <taxon>Betaproteobacteria</taxon>
        <taxon>Burkholderiales</taxon>
        <taxon>Comamonadaceae</taxon>
        <taxon>Paenacidovorax</taxon>
    </lineage>
</organism>
<proteinExistence type="predicted"/>
<dbReference type="Proteomes" id="UP000183656">
    <property type="component" value="Unassembled WGS sequence"/>
</dbReference>
<protein>
    <submittedName>
        <fullName evidence="2">Phage anti-repressor protein</fullName>
    </submittedName>
</protein>
<name>A0A1I7KPL4_9BURK</name>
<evidence type="ECO:0000313" key="3">
    <source>
        <dbReference type="Proteomes" id="UP000183656"/>
    </source>
</evidence>
<dbReference type="EMBL" id="FPBX01000063">
    <property type="protein sequence ID" value="SFU99306.1"/>
    <property type="molecule type" value="Genomic_DNA"/>
</dbReference>
<gene>
    <name evidence="2" type="ORF">SAMN04489707_10633</name>
</gene>
<dbReference type="STRING" id="343013.SAMN04489707_10633"/>
<keyword evidence="3" id="KW-1185">Reference proteome</keyword>
<reference evidence="2 3" key="1">
    <citation type="submission" date="2016-10" db="EMBL/GenBank/DDBJ databases">
        <authorList>
            <person name="de Groot N.N."/>
        </authorList>
    </citation>
    <scope>NUCLEOTIDE SEQUENCE [LARGE SCALE GENOMIC DNA]</scope>
    <source>
        <strain evidence="2 3">R-24608</strain>
    </source>
</reference>
<evidence type="ECO:0000313" key="2">
    <source>
        <dbReference type="EMBL" id="SFU99306.1"/>
    </source>
</evidence>
<dbReference type="OrthoDB" id="8611785at2"/>
<evidence type="ECO:0000259" key="1">
    <source>
        <dbReference type="Pfam" id="PF08346"/>
    </source>
</evidence>
<dbReference type="InterPro" id="IPR013557">
    <property type="entry name" value="AntA/B_antirep"/>
</dbReference>
<accession>A0A1I7KPL4</accession>
<feature type="domain" description="AntA/AntB antirepressor" evidence="1">
    <location>
        <begin position="21"/>
        <end position="87"/>
    </location>
</feature>
<sequence>MTVNISIRERQIEGELIKTCDGRELQAELGVTKDYTNWAKAQIKRARLVENQDYVKLAQKGELSATGQTRHEYHFAIDAAKHIAMMSGTERGSEVREYFLACERQAKAAPPVKDPQIAAMIFTLTRIDAMEQEQKRQAEELARIAENVAVIEARTQPENKHFTVMGYANLVGIPMDTKTAATLGRRCAALSRQRGLIIGDVSDPRFGNVHSYHESVLLEVLPGTLKKAA</sequence>